<reference evidence="1" key="1">
    <citation type="submission" date="2021-06" db="EMBL/GenBank/DDBJ databases">
        <authorList>
            <person name="Kallberg Y."/>
            <person name="Tangrot J."/>
            <person name="Rosling A."/>
        </authorList>
    </citation>
    <scope>NUCLEOTIDE SEQUENCE</scope>
    <source>
        <strain evidence="1">MA461A</strain>
    </source>
</reference>
<name>A0ACA9QVB1_9GLOM</name>
<evidence type="ECO:0000313" key="2">
    <source>
        <dbReference type="Proteomes" id="UP000789920"/>
    </source>
</evidence>
<sequence length="62" mass="6926">MSEILKILVDRGYNVTLVAPGNFTAKSHSYRSIPQVIVDKKASGELANQDVMKKVFLEKLSF</sequence>
<evidence type="ECO:0000313" key="1">
    <source>
        <dbReference type="EMBL" id="CAG8765552.1"/>
    </source>
</evidence>
<dbReference type="Proteomes" id="UP000789920">
    <property type="component" value="Unassembled WGS sequence"/>
</dbReference>
<accession>A0ACA9QVB1</accession>
<keyword evidence="2" id="KW-1185">Reference proteome</keyword>
<organism evidence="1 2">
    <name type="scientific">Racocetra persica</name>
    <dbReference type="NCBI Taxonomy" id="160502"/>
    <lineage>
        <taxon>Eukaryota</taxon>
        <taxon>Fungi</taxon>
        <taxon>Fungi incertae sedis</taxon>
        <taxon>Mucoromycota</taxon>
        <taxon>Glomeromycotina</taxon>
        <taxon>Glomeromycetes</taxon>
        <taxon>Diversisporales</taxon>
        <taxon>Gigasporaceae</taxon>
        <taxon>Racocetra</taxon>
    </lineage>
</organism>
<dbReference type="EMBL" id="CAJVQC010038184">
    <property type="protein sequence ID" value="CAG8765552.1"/>
    <property type="molecule type" value="Genomic_DNA"/>
</dbReference>
<comment type="caution">
    <text evidence="1">The sequence shown here is derived from an EMBL/GenBank/DDBJ whole genome shotgun (WGS) entry which is preliminary data.</text>
</comment>
<proteinExistence type="predicted"/>
<gene>
    <name evidence="1" type="ORF">RPERSI_LOCUS15751</name>
</gene>
<feature type="non-terminal residue" evidence="1">
    <location>
        <position position="62"/>
    </location>
</feature>
<protein>
    <submittedName>
        <fullName evidence="1">4336_t:CDS:1</fullName>
    </submittedName>
</protein>